<dbReference type="InterPro" id="IPR008927">
    <property type="entry name" value="6-PGluconate_DH-like_C_sf"/>
</dbReference>
<evidence type="ECO:0000259" key="16">
    <source>
        <dbReference type="Pfam" id="PF00725"/>
    </source>
</evidence>
<evidence type="ECO:0000256" key="7">
    <source>
        <dbReference type="ARBA" id="ARBA00023027"/>
    </source>
</evidence>
<feature type="domain" description="3-hydroxyacyl-CoA dehydrogenase C-terminal" evidence="16">
    <location>
        <begin position="470"/>
        <end position="562"/>
    </location>
</feature>
<keyword evidence="7" id="KW-0520">NAD</keyword>
<dbReference type="EMBL" id="CP009122">
    <property type="protein sequence ID" value="AJA07148.1"/>
    <property type="molecule type" value="Genomic_DNA"/>
</dbReference>
<evidence type="ECO:0000256" key="1">
    <source>
        <dbReference type="ARBA" id="ARBA00004275"/>
    </source>
</evidence>
<comment type="similarity">
    <text evidence="3">In the N-terminal section; belongs to the enoyl-CoA hydratase/isomerase family.</text>
</comment>
<dbReference type="HOGENOM" id="CLU_009834_16_3_5"/>
<dbReference type="AlphaFoldDB" id="A0A0A7PD95"/>
<evidence type="ECO:0000256" key="4">
    <source>
        <dbReference type="ARBA" id="ARBA00022832"/>
    </source>
</evidence>
<dbReference type="Pfam" id="PF00378">
    <property type="entry name" value="ECH_1"/>
    <property type="match status" value="1"/>
</dbReference>
<dbReference type="CDD" id="cd06558">
    <property type="entry name" value="crotonase-like"/>
    <property type="match status" value="1"/>
</dbReference>
<gene>
    <name evidence="18" type="primary">fadB</name>
    <name evidence="18" type="ORF">SKP52_01030</name>
</gene>
<keyword evidence="6" id="KW-0560">Oxidoreductase</keyword>
<name>A0A0A7PD95_9SPHN</name>
<dbReference type="PROSITE" id="PS00166">
    <property type="entry name" value="ENOYL_COA_HYDRATASE"/>
    <property type="match status" value="1"/>
</dbReference>
<dbReference type="PANTHER" id="PTHR23309:SF51">
    <property type="entry name" value="3-HYDROXYACYL-COA DEHYDROGENASE-RELATED"/>
    <property type="match status" value="1"/>
</dbReference>
<feature type="compositionally biased region" description="Basic and acidic residues" evidence="15">
    <location>
        <begin position="672"/>
        <end position="682"/>
    </location>
</feature>
<evidence type="ECO:0000313" key="19">
    <source>
        <dbReference type="Proteomes" id="UP000030907"/>
    </source>
</evidence>
<keyword evidence="5" id="KW-0442">Lipid degradation</keyword>
<evidence type="ECO:0000256" key="12">
    <source>
        <dbReference type="ARBA" id="ARBA00023268"/>
    </source>
</evidence>
<dbReference type="SUPFAM" id="SSF52096">
    <property type="entry name" value="ClpP/crotonase"/>
    <property type="match status" value="1"/>
</dbReference>
<dbReference type="Proteomes" id="UP000030907">
    <property type="component" value="Chromosome"/>
</dbReference>
<evidence type="ECO:0000256" key="10">
    <source>
        <dbReference type="ARBA" id="ARBA00023235"/>
    </source>
</evidence>
<dbReference type="InterPro" id="IPR006108">
    <property type="entry name" value="3HC_DH_C"/>
</dbReference>
<dbReference type="KEGG" id="sphk:SKP52_01030"/>
<keyword evidence="9" id="KW-0576">Peroxisome</keyword>
<comment type="catalytic activity">
    <reaction evidence="13">
        <text>a (3S)-3-hydroxyacyl-CoA + NAD(+) = a 3-oxoacyl-CoA + NADH + H(+)</text>
        <dbReference type="Rhea" id="RHEA:22432"/>
        <dbReference type="ChEBI" id="CHEBI:15378"/>
        <dbReference type="ChEBI" id="CHEBI:57318"/>
        <dbReference type="ChEBI" id="CHEBI:57540"/>
        <dbReference type="ChEBI" id="CHEBI:57945"/>
        <dbReference type="ChEBI" id="CHEBI:90726"/>
        <dbReference type="EC" id="1.1.1.35"/>
    </reaction>
</comment>
<dbReference type="Gene3D" id="3.40.50.720">
    <property type="entry name" value="NAD(P)-binding Rossmann-like Domain"/>
    <property type="match status" value="1"/>
</dbReference>
<evidence type="ECO:0000313" key="18">
    <source>
        <dbReference type="EMBL" id="AJA07148.1"/>
    </source>
</evidence>
<keyword evidence="12" id="KW-0511">Multifunctional enzyme</keyword>
<dbReference type="SUPFAM" id="SSF51735">
    <property type="entry name" value="NAD(P)-binding Rossmann-fold domains"/>
    <property type="match status" value="1"/>
</dbReference>
<dbReference type="GO" id="GO:0006635">
    <property type="term" value="P:fatty acid beta-oxidation"/>
    <property type="evidence" value="ECO:0007669"/>
    <property type="project" value="UniProtKB-UniPathway"/>
</dbReference>
<organism evidence="18 19">
    <name type="scientific">Sphingopyxis fribergensis</name>
    <dbReference type="NCBI Taxonomy" id="1515612"/>
    <lineage>
        <taxon>Bacteria</taxon>
        <taxon>Pseudomonadati</taxon>
        <taxon>Pseudomonadota</taxon>
        <taxon>Alphaproteobacteria</taxon>
        <taxon>Sphingomonadales</taxon>
        <taxon>Sphingomonadaceae</taxon>
        <taxon>Sphingopyxis</taxon>
    </lineage>
</organism>
<dbReference type="GO" id="GO:0004300">
    <property type="term" value="F:enoyl-CoA hydratase activity"/>
    <property type="evidence" value="ECO:0007669"/>
    <property type="project" value="UniProtKB-ARBA"/>
</dbReference>
<evidence type="ECO:0000256" key="11">
    <source>
        <dbReference type="ARBA" id="ARBA00023239"/>
    </source>
</evidence>
<keyword evidence="10 18" id="KW-0413">Isomerase</keyword>
<proteinExistence type="inferred from homology"/>
<dbReference type="RefSeq" id="WP_052207693.1">
    <property type="nucleotide sequence ID" value="NZ_CP009122.1"/>
</dbReference>
<feature type="region of interest" description="Disordered" evidence="15">
    <location>
        <begin position="667"/>
        <end position="691"/>
    </location>
</feature>
<dbReference type="GO" id="GO:0070403">
    <property type="term" value="F:NAD+ binding"/>
    <property type="evidence" value="ECO:0007669"/>
    <property type="project" value="InterPro"/>
</dbReference>
<accession>A0A0A7PD95</accession>
<evidence type="ECO:0000256" key="6">
    <source>
        <dbReference type="ARBA" id="ARBA00023002"/>
    </source>
</evidence>
<dbReference type="FunFam" id="3.40.50.720:FF:000009">
    <property type="entry name" value="Fatty oxidation complex, alpha subunit"/>
    <property type="match status" value="1"/>
</dbReference>
<sequence>MPIHQEIVGRILLLRVDNPPVNALSRVERRGLIDGIVRGADEDIDAVVIIGTGASFIAGADIREFGQPPEPPHLPEVVEAIEASTKPVVAAIAGQALGGGLEVALACHYRLASADARLGLPETTLGLIPGAGGTQRLPRLVDPLVAADMVATGKPRNATSALQIGLIDWIAERPLEIEAVERARDVARQSLDGRRLSEGNVATSTATIEALAHLKADTVRKSRGALAPGIAIDLIRLALQSPYDAGVAEERARFLELRSSPQAAALRHIFFAEREAAKGQGGAARSVARVGVIGAGTMGAGIAMSVADAGFPVTLIEQNEAALAAGLDRIARAYGDGVARKRLTSEVAAERRANITGATDYEALAQADLIIEAAFETMEVKDSIFRRLDAVARPEAILATNTSYLDIDAIAAVTDRPGQVVGLHYFSPANVMKLLEIVRGRKTDPAVLATALAFARRTGKIPVVAGVCHGFIGNRMLRAYNREAGLLLLEGATPSRVDKALTDFGMAMGPFAVADLSGIDIGHKGRMVMEPGSYEPAAFRVHDTLVSRGFHGRKTGAGFYLYCDGKVEGDNPEVADIVAAARENFGVEARNIDTHEIVERCIFAAAAEGLQIVKEGIAARPGDVDVVFVNGYGFPRHRGGPIFHLNQAGDVGVAALRGYAQGPFGRWWPSADPHDSNVEMHPRGQSTQDAA</sequence>
<dbReference type="InterPro" id="IPR018376">
    <property type="entry name" value="Enoyl-CoA_hyd/isom_CS"/>
</dbReference>
<dbReference type="PANTHER" id="PTHR23309">
    <property type="entry name" value="3-HYDROXYACYL-COA DEHYROGENASE"/>
    <property type="match status" value="1"/>
</dbReference>
<keyword evidence="19" id="KW-1185">Reference proteome</keyword>
<feature type="domain" description="3-hydroxyacyl-CoA dehydrogenase NAD binding" evidence="17">
    <location>
        <begin position="290"/>
        <end position="465"/>
    </location>
</feature>
<dbReference type="InterPro" id="IPR036291">
    <property type="entry name" value="NAD(P)-bd_dom_sf"/>
</dbReference>
<dbReference type="Gene3D" id="3.90.226.10">
    <property type="entry name" value="2-enoyl-CoA Hydratase, Chain A, domain 1"/>
    <property type="match status" value="1"/>
</dbReference>
<evidence type="ECO:0000256" key="8">
    <source>
        <dbReference type="ARBA" id="ARBA00023098"/>
    </source>
</evidence>
<dbReference type="SUPFAM" id="SSF48179">
    <property type="entry name" value="6-phosphogluconate dehydrogenase C-terminal domain-like"/>
    <property type="match status" value="2"/>
</dbReference>
<reference evidence="18 19" key="1">
    <citation type="journal article" date="2015" name="Int. J. Syst. Evol. Microbiol.">
        <title>Description of Sphingopyxis fribergensis sp. nov. - a soil bacterium with the ability to degrade styrene and phenylacetic acid.</title>
        <authorList>
            <person name="Oelschlagel M."/>
            <person name="Ruckert C."/>
            <person name="Kalinowski J."/>
            <person name="Schmidt G."/>
            <person name="Schlomann M."/>
            <person name="Tischler D."/>
        </authorList>
    </citation>
    <scope>NUCLEOTIDE SEQUENCE [LARGE SCALE GENOMIC DNA]</scope>
    <source>
        <strain evidence="18 19">Kp5.2</strain>
    </source>
</reference>
<evidence type="ECO:0000256" key="5">
    <source>
        <dbReference type="ARBA" id="ARBA00022963"/>
    </source>
</evidence>
<dbReference type="InterPro" id="IPR029045">
    <property type="entry name" value="ClpP/crotonase-like_dom_sf"/>
</dbReference>
<evidence type="ECO:0000259" key="17">
    <source>
        <dbReference type="Pfam" id="PF02737"/>
    </source>
</evidence>
<keyword evidence="8" id="KW-0443">Lipid metabolism</keyword>
<comment type="subcellular location">
    <subcellularLocation>
        <location evidence="1">Peroxisome</location>
    </subcellularLocation>
</comment>
<dbReference type="STRING" id="1515612.SKP52_01030"/>
<dbReference type="InterPro" id="IPR001753">
    <property type="entry name" value="Enoyl-CoA_hydra/iso"/>
</dbReference>
<keyword evidence="4" id="KW-0276">Fatty acid metabolism</keyword>
<dbReference type="UniPathway" id="UPA00659"/>
<dbReference type="Gene3D" id="1.10.1040.50">
    <property type="match status" value="1"/>
</dbReference>
<dbReference type="EC" id="5.3.3.8" evidence="18"/>
<evidence type="ECO:0000256" key="9">
    <source>
        <dbReference type="ARBA" id="ARBA00023140"/>
    </source>
</evidence>
<dbReference type="OrthoDB" id="9771883at2"/>
<comment type="similarity">
    <text evidence="14">Belongs to the enoyl-CoA hydratase/isomerase family.</text>
</comment>
<dbReference type="GO" id="GO:0004165">
    <property type="term" value="F:delta(3)-delta(2)-enoyl-CoA isomerase activity"/>
    <property type="evidence" value="ECO:0007669"/>
    <property type="project" value="UniProtKB-EC"/>
</dbReference>
<dbReference type="Pfam" id="PF02737">
    <property type="entry name" value="3HCDH_N"/>
    <property type="match status" value="1"/>
</dbReference>
<protein>
    <submittedName>
        <fullName evidence="18">Bifunctional enoyl-CoA hydratase/3,2-trans-enoyl-CoA isomerase/3-hydroxyacyl-CoA dehydrogenase</fullName>
        <ecNumber evidence="18">5.3.3.8</ecNumber>
    </submittedName>
</protein>
<keyword evidence="11" id="KW-0456">Lyase</keyword>
<dbReference type="InterPro" id="IPR006176">
    <property type="entry name" value="3-OHacyl-CoA_DH_NAD-bd"/>
</dbReference>
<evidence type="ECO:0000256" key="15">
    <source>
        <dbReference type="SAM" id="MobiDB-lite"/>
    </source>
</evidence>
<evidence type="ECO:0000256" key="14">
    <source>
        <dbReference type="RuleBase" id="RU003707"/>
    </source>
</evidence>
<comment type="pathway">
    <text evidence="2">Lipid metabolism; fatty acid beta-oxidation.</text>
</comment>
<evidence type="ECO:0000256" key="13">
    <source>
        <dbReference type="ARBA" id="ARBA00049556"/>
    </source>
</evidence>
<dbReference type="Pfam" id="PF00725">
    <property type="entry name" value="3HCDH"/>
    <property type="match status" value="1"/>
</dbReference>
<dbReference type="GO" id="GO:0003857">
    <property type="term" value="F:(3S)-3-hydroxyacyl-CoA dehydrogenase (NAD+) activity"/>
    <property type="evidence" value="ECO:0007669"/>
    <property type="project" value="UniProtKB-EC"/>
</dbReference>
<evidence type="ECO:0000256" key="2">
    <source>
        <dbReference type="ARBA" id="ARBA00005005"/>
    </source>
</evidence>
<evidence type="ECO:0000256" key="3">
    <source>
        <dbReference type="ARBA" id="ARBA00008750"/>
    </source>
</evidence>